<dbReference type="InterPro" id="IPR033749">
    <property type="entry name" value="Polyprenyl_synt_CS"/>
</dbReference>
<dbReference type="SFLD" id="SFLDS00005">
    <property type="entry name" value="Isoprenoid_Synthase_Type_I"/>
    <property type="match status" value="1"/>
</dbReference>
<dbReference type="InterPro" id="IPR008949">
    <property type="entry name" value="Isoprenoid_synthase_dom_sf"/>
</dbReference>
<reference evidence="7 8" key="1">
    <citation type="journal article" date="2019" name="Int. J. Syst. Evol. Microbiol.">
        <title>The Global Catalogue of Microorganisms (GCM) 10K type strain sequencing project: providing services to taxonomists for standard genome sequencing and annotation.</title>
        <authorList>
            <consortium name="The Broad Institute Genomics Platform"/>
            <consortium name="The Broad Institute Genome Sequencing Center for Infectious Disease"/>
            <person name="Wu L."/>
            <person name="Ma J."/>
        </authorList>
    </citation>
    <scope>NUCLEOTIDE SEQUENCE [LARGE SCALE GENOMIC DNA]</scope>
    <source>
        <strain evidence="7 8">JCM 4565</strain>
    </source>
</reference>
<dbReference type="SUPFAM" id="SSF48576">
    <property type="entry name" value="Terpenoid synthases"/>
    <property type="match status" value="1"/>
</dbReference>
<keyword evidence="4" id="KW-0479">Metal-binding</keyword>
<dbReference type="PROSITE" id="PS00723">
    <property type="entry name" value="POLYPRENYL_SYNTHASE_1"/>
    <property type="match status" value="1"/>
</dbReference>
<organism evidence="7 8">
    <name type="scientific">Streptomyces blastmyceticus</name>
    <dbReference type="NCBI Taxonomy" id="68180"/>
    <lineage>
        <taxon>Bacteria</taxon>
        <taxon>Bacillati</taxon>
        <taxon>Actinomycetota</taxon>
        <taxon>Actinomycetes</taxon>
        <taxon>Kitasatosporales</taxon>
        <taxon>Streptomycetaceae</taxon>
        <taxon>Streptomyces</taxon>
    </lineage>
</organism>
<dbReference type="RefSeq" id="WP_344120170.1">
    <property type="nucleotide sequence ID" value="NZ_BAAABW010000024.1"/>
</dbReference>
<dbReference type="CDD" id="cd00685">
    <property type="entry name" value="Trans_IPPS_HT"/>
    <property type="match status" value="1"/>
</dbReference>
<dbReference type="SFLD" id="SFLDG01017">
    <property type="entry name" value="Polyprenyl_Transferase_Like"/>
    <property type="match status" value="1"/>
</dbReference>
<keyword evidence="5" id="KW-0460">Magnesium</keyword>
<dbReference type="PROSITE" id="PS00444">
    <property type="entry name" value="POLYPRENYL_SYNTHASE_2"/>
    <property type="match status" value="1"/>
</dbReference>
<evidence type="ECO:0000256" key="1">
    <source>
        <dbReference type="ARBA" id="ARBA00001946"/>
    </source>
</evidence>
<keyword evidence="3 6" id="KW-0808">Transferase</keyword>
<proteinExistence type="inferred from homology"/>
<dbReference type="EMBL" id="BAAABW010000024">
    <property type="protein sequence ID" value="GAA0361595.1"/>
    <property type="molecule type" value="Genomic_DNA"/>
</dbReference>
<dbReference type="Pfam" id="PF00348">
    <property type="entry name" value="polyprenyl_synt"/>
    <property type="match status" value="1"/>
</dbReference>
<comment type="similarity">
    <text evidence="2 6">Belongs to the FPP/GGPP synthase family.</text>
</comment>
<dbReference type="InterPro" id="IPR000092">
    <property type="entry name" value="Polyprenyl_synt"/>
</dbReference>
<keyword evidence="8" id="KW-1185">Reference proteome</keyword>
<evidence type="ECO:0000313" key="8">
    <source>
        <dbReference type="Proteomes" id="UP001500063"/>
    </source>
</evidence>
<dbReference type="PANTHER" id="PTHR12001">
    <property type="entry name" value="GERANYLGERANYL PYROPHOSPHATE SYNTHASE"/>
    <property type="match status" value="1"/>
</dbReference>
<dbReference type="Proteomes" id="UP001500063">
    <property type="component" value="Unassembled WGS sequence"/>
</dbReference>
<evidence type="ECO:0000256" key="6">
    <source>
        <dbReference type="RuleBase" id="RU004466"/>
    </source>
</evidence>
<accession>A0ABN0XDK5</accession>
<evidence type="ECO:0000313" key="7">
    <source>
        <dbReference type="EMBL" id="GAA0361595.1"/>
    </source>
</evidence>
<dbReference type="PANTHER" id="PTHR12001:SF85">
    <property type="entry name" value="SHORT CHAIN ISOPRENYL DIPHOSPHATE SYNTHASE"/>
    <property type="match status" value="1"/>
</dbReference>
<evidence type="ECO:0000256" key="5">
    <source>
        <dbReference type="ARBA" id="ARBA00022842"/>
    </source>
</evidence>
<gene>
    <name evidence="7" type="ORF">GCM10010319_44050</name>
</gene>
<dbReference type="Gene3D" id="1.10.600.10">
    <property type="entry name" value="Farnesyl Diphosphate Synthase"/>
    <property type="match status" value="1"/>
</dbReference>
<sequence>MGSTRGTFLDVTAAPLDLPALRSRIDLALAEFLDEKSRAAAMHGLPAEVTEFLRGFLFSGGKRLRPLLCVIGWHAAGGHGTPASTLRVAASLEMFHAFALIHDDIMDNSDTRRGFPTAHRALAERHRAGRSGPAADRLGIGAAILIGDVALVWADELLHTAGLRPGQLADVLPVIDTMRTEVMYGQCLDLITTGLPTPDTERALAITRYKTAKYSIERPLHIGAALAGAGPAFRAGLSDYALPLGDAFQLRDDLLGVYGDPAVTGKSVLEDLRDGKHTVLVALALRHADRAQRRTLRALVGNPDLDDSGADRIRRLLDGTGAHAAVEHLIRVRRAQAEQALDQSFLPPTAISVLRELAQDATTRSA</sequence>
<evidence type="ECO:0000256" key="3">
    <source>
        <dbReference type="ARBA" id="ARBA00022679"/>
    </source>
</evidence>
<protein>
    <submittedName>
        <fullName evidence="7">Polyprenyl synthetase family protein</fullName>
    </submittedName>
</protein>
<name>A0ABN0XDK5_9ACTN</name>
<comment type="caution">
    <text evidence="7">The sequence shown here is derived from an EMBL/GenBank/DDBJ whole genome shotgun (WGS) entry which is preliminary data.</text>
</comment>
<comment type="cofactor">
    <cofactor evidence="1">
        <name>Mg(2+)</name>
        <dbReference type="ChEBI" id="CHEBI:18420"/>
    </cofactor>
</comment>
<evidence type="ECO:0000256" key="4">
    <source>
        <dbReference type="ARBA" id="ARBA00022723"/>
    </source>
</evidence>
<evidence type="ECO:0000256" key="2">
    <source>
        <dbReference type="ARBA" id="ARBA00006706"/>
    </source>
</evidence>